<name>A0A4Z2E6C8_9TELE</name>
<keyword evidence="2" id="KW-1185">Reference proteome</keyword>
<organism evidence="1 2">
    <name type="scientific">Liparis tanakae</name>
    <name type="common">Tanaka's snailfish</name>
    <dbReference type="NCBI Taxonomy" id="230148"/>
    <lineage>
        <taxon>Eukaryota</taxon>
        <taxon>Metazoa</taxon>
        <taxon>Chordata</taxon>
        <taxon>Craniata</taxon>
        <taxon>Vertebrata</taxon>
        <taxon>Euteleostomi</taxon>
        <taxon>Actinopterygii</taxon>
        <taxon>Neopterygii</taxon>
        <taxon>Teleostei</taxon>
        <taxon>Neoteleostei</taxon>
        <taxon>Acanthomorphata</taxon>
        <taxon>Eupercaria</taxon>
        <taxon>Perciformes</taxon>
        <taxon>Cottioidei</taxon>
        <taxon>Cottales</taxon>
        <taxon>Liparidae</taxon>
        <taxon>Liparis</taxon>
    </lineage>
</organism>
<dbReference type="EMBL" id="SRLO01016107">
    <property type="protein sequence ID" value="TNN24203.1"/>
    <property type="molecule type" value="Genomic_DNA"/>
</dbReference>
<dbReference type="Proteomes" id="UP000314294">
    <property type="component" value="Unassembled WGS sequence"/>
</dbReference>
<comment type="caution">
    <text evidence="1">The sequence shown here is derived from an EMBL/GenBank/DDBJ whole genome shotgun (WGS) entry which is preliminary data.</text>
</comment>
<accession>A0A4Z2E6C8</accession>
<protein>
    <submittedName>
        <fullName evidence="1">Uncharacterized protein</fullName>
    </submittedName>
</protein>
<sequence>MVLVALGNRHVRPGRDLRGEGLTAGHGLPRLVGVGAAAARRRPAPVEPRQRLVDVVVVQLARGHFGRVPVGREQGSAGPLLSCRSRVSASYSICSASAITSSFWLRPSASRPLQPGSTLSFWVGTADMALEGPARTHGAHRPIS</sequence>
<reference evidence="1 2" key="1">
    <citation type="submission" date="2019-03" db="EMBL/GenBank/DDBJ databases">
        <title>First draft genome of Liparis tanakae, snailfish: a comprehensive survey of snailfish specific genes.</title>
        <authorList>
            <person name="Kim W."/>
            <person name="Song I."/>
            <person name="Jeong J.-H."/>
            <person name="Kim D."/>
            <person name="Kim S."/>
            <person name="Ryu S."/>
            <person name="Song J.Y."/>
            <person name="Lee S.K."/>
        </authorList>
    </citation>
    <scope>NUCLEOTIDE SEQUENCE [LARGE SCALE GENOMIC DNA]</scope>
    <source>
        <tissue evidence="1">Muscle</tissue>
    </source>
</reference>
<gene>
    <name evidence="1" type="ORF">EYF80_065673</name>
</gene>
<evidence type="ECO:0000313" key="1">
    <source>
        <dbReference type="EMBL" id="TNN24203.1"/>
    </source>
</evidence>
<proteinExistence type="predicted"/>
<dbReference type="AlphaFoldDB" id="A0A4Z2E6C8"/>
<evidence type="ECO:0000313" key="2">
    <source>
        <dbReference type="Proteomes" id="UP000314294"/>
    </source>
</evidence>